<organism evidence="2 5">
    <name type="scientific">Adineta steineri</name>
    <dbReference type="NCBI Taxonomy" id="433720"/>
    <lineage>
        <taxon>Eukaryota</taxon>
        <taxon>Metazoa</taxon>
        <taxon>Spiralia</taxon>
        <taxon>Gnathifera</taxon>
        <taxon>Rotifera</taxon>
        <taxon>Eurotatoria</taxon>
        <taxon>Bdelloidea</taxon>
        <taxon>Adinetida</taxon>
        <taxon>Adinetidae</taxon>
        <taxon>Adineta</taxon>
    </lineage>
</organism>
<sequence>MQSSNLSSVNCFDEAVRTNSITIPTYLDRLILRTHHKDDSASCAAIFSDSFSRKYLRFLQPPNGWGNDEERKKNKQWTVEDFDDRVKVQTAARANGKSCVFNIILLASTSGETTDRCIGTTGFVTIDGHVGYLGIITEQNTTRMGYATEALYTSIVFAFEKLGINKIIMQTDEQNQEMRGWCENIAGLKLHNKKELEINNYTFIQCEYTFDLDQWNNSIKNLLEDKMNKCVPLETINN</sequence>
<gene>
    <name evidence="2" type="ORF">BJG266_LOCUS7614</name>
    <name evidence="3" type="ORF">QVE165_LOCUS32790</name>
</gene>
<evidence type="ECO:0000313" key="2">
    <source>
        <dbReference type="EMBL" id="CAF0846696.1"/>
    </source>
</evidence>
<dbReference type="SUPFAM" id="SSF55729">
    <property type="entry name" value="Acyl-CoA N-acyltransferases (Nat)"/>
    <property type="match status" value="1"/>
</dbReference>
<evidence type="ECO:0000313" key="3">
    <source>
        <dbReference type="EMBL" id="CAF1329180.1"/>
    </source>
</evidence>
<dbReference type="Pfam" id="PF13302">
    <property type="entry name" value="Acetyltransf_3"/>
    <property type="match status" value="1"/>
</dbReference>
<feature type="domain" description="N-acetyltransferase" evidence="1">
    <location>
        <begin position="29"/>
        <end position="181"/>
    </location>
</feature>
<reference evidence="2" key="1">
    <citation type="submission" date="2021-02" db="EMBL/GenBank/DDBJ databases">
        <authorList>
            <person name="Nowell W R."/>
        </authorList>
    </citation>
    <scope>NUCLEOTIDE SEQUENCE</scope>
</reference>
<evidence type="ECO:0000313" key="5">
    <source>
        <dbReference type="Proteomes" id="UP000663877"/>
    </source>
</evidence>
<dbReference type="InterPro" id="IPR000182">
    <property type="entry name" value="GNAT_dom"/>
</dbReference>
<evidence type="ECO:0000259" key="1">
    <source>
        <dbReference type="Pfam" id="PF13302"/>
    </source>
</evidence>
<dbReference type="GO" id="GO:0016747">
    <property type="term" value="F:acyltransferase activity, transferring groups other than amino-acyl groups"/>
    <property type="evidence" value="ECO:0007669"/>
    <property type="project" value="InterPro"/>
</dbReference>
<dbReference type="Proteomes" id="UP000663877">
    <property type="component" value="Unassembled WGS sequence"/>
</dbReference>
<dbReference type="EMBL" id="CAJNOM010000294">
    <property type="protein sequence ID" value="CAF1329180.1"/>
    <property type="molecule type" value="Genomic_DNA"/>
</dbReference>
<accession>A0A813VQJ5</accession>
<name>A0A813VQJ5_9BILA</name>
<evidence type="ECO:0000313" key="4">
    <source>
        <dbReference type="Proteomes" id="UP000663832"/>
    </source>
</evidence>
<keyword evidence="4" id="KW-1185">Reference proteome</keyword>
<proteinExistence type="predicted"/>
<protein>
    <recommendedName>
        <fullName evidence="1">N-acetyltransferase domain-containing protein</fullName>
    </recommendedName>
</protein>
<dbReference type="AlphaFoldDB" id="A0A813VQJ5"/>
<dbReference type="EMBL" id="CAJNOI010000023">
    <property type="protein sequence ID" value="CAF0846696.1"/>
    <property type="molecule type" value="Genomic_DNA"/>
</dbReference>
<dbReference type="InterPro" id="IPR051531">
    <property type="entry name" value="N-acetyltransferase"/>
</dbReference>
<dbReference type="Gene3D" id="3.40.630.30">
    <property type="match status" value="1"/>
</dbReference>
<dbReference type="PANTHER" id="PTHR43792">
    <property type="entry name" value="GNAT FAMILY, PUTATIVE (AFU_ORTHOLOGUE AFUA_3G00765)-RELATED-RELATED"/>
    <property type="match status" value="1"/>
</dbReference>
<dbReference type="OrthoDB" id="64477at2759"/>
<comment type="caution">
    <text evidence="2">The sequence shown here is derived from an EMBL/GenBank/DDBJ whole genome shotgun (WGS) entry which is preliminary data.</text>
</comment>
<dbReference type="Proteomes" id="UP000663832">
    <property type="component" value="Unassembled WGS sequence"/>
</dbReference>
<dbReference type="InterPro" id="IPR016181">
    <property type="entry name" value="Acyl_CoA_acyltransferase"/>
</dbReference>